<evidence type="ECO:0000313" key="2">
    <source>
        <dbReference type="Proteomes" id="UP000661607"/>
    </source>
</evidence>
<dbReference type="EMBL" id="JADBEF010000001">
    <property type="protein sequence ID" value="MBE1560297.1"/>
    <property type="molecule type" value="Genomic_DNA"/>
</dbReference>
<evidence type="ECO:0000313" key="1">
    <source>
        <dbReference type="EMBL" id="MBE1560297.1"/>
    </source>
</evidence>
<accession>A0ABR9KE64</accession>
<keyword evidence="2" id="KW-1185">Reference proteome</keyword>
<reference evidence="1 2" key="1">
    <citation type="submission" date="2020-10" db="EMBL/GenBank/DDBJ databases">
        <title>Sequencing the genomes of 1000 actinobacteria strains.</title>
        <authorList>
            <person name="Klenk H.-P."/>
        </authorList>
    </citation>
    <scope>NUCLEOTIDE SEQUENCE [LARGE SCALE GENOMIC DNA]</scope>
    <source>
        <strain evidence="1 2">DSM 43748</strain>
    </source>
</reference>
<evidence type="ECO:0008006" key="3">
    <source>
        <dbReference type="Google" id="ProtNLM"/>
    </source>
</evidence>
<sequence length="354" mass="39390">MQLTRRTLNRTALHRQLLLRRSDLSPLEAISRLVAVQGQEVNAPYLGLWSRLSGFALDDLSDLLYGGQVVRGSLLRATQHLTAAEDYVWVRPLLQARFSRSSQSAFAAVTKGVDRDELATLARRHLTGRTLTRPQLRGLLAERWPTADSMALGWLAQALLPVVHIPPNGIWGRGGATPFTLAEEWIGRPLEAEPAPERLVERYLAGFGPAGVKDVQMWSGLTRLREVVERMPLRRYTDEDGRVLYDLPDAELVDGDTPAPVRLLPSFDNLVLAYDDRTRLMADEHRRQVCVGSVTNPVILVDGFVAGMWWLTKAGLRIQPFGPLPDEVMAEAERLLEFAGQKGAAIEIGSQIRP</sequence>
<dbReference type="Pfam" id="PF06224">
    <property type="entry name" value="AlkZ-like"/>
    <property type="match status" value="1"/>
</dbReference>
<organism evidence="1 2">
    <name type="scientific">Nonomuraea africana</name>
    <dbReference type="NCBI Taxonomy" id="46171"/>
    <lineage>
        <taxon>Bacteria</taxon>
        <taxon>Bacillati</taxon>
        <taxon>Actinomycetota</taxon>
        <taxon>Actinomycetes</taxon>
        <taxon>Streptosporangiales</taxon>
        <taxon>Streptosporangiaceae</taxon>
        <taxon>Nonomuraea</taxon>
    </lineage>
</organism>
<dbReference type="PANTHER" id="PTHR38479:SF2">
    <property type="entry name" value="WINGED HELIX DNA-BINDING DOMAIN-CONTAINING PROTEIN"/>
    <property type="match status" value="1"/>
</dbReference>
<gene>
    <name evidence="1" type="ORF">H4W81_003076</name>
</gene>
<proteinExistence type="predicted"/>
<comment type="caution">
    <text evidence="1">The sequence shown here is derived from an EMBL/GenBank/DDBJ whole genome shotgun (WGS) entry which is preliminary data.</text>
</comment>
<dbReference type="RefSeq" id="WP_192775397.1">
    <property type="nucleotide sequence ID" value="NZ_BAAASY010000038.1"/>
</dbReference>
<dbReference type="PANTHER" id="PTHR38479">
    <property type="entry name" value="LMO0824 PROTEIN"/>
    <property type="match status" value="1"/>
</dbReference>
<dbReference type="InterPro" id="IPR009351">
    <property type="entry name" value="AlkZ-like"/>
</dbReference>
<dbReference type="Proteomes" id="UP000661607">
    <property type="component" value="Unassembled WGS sequence"/>
</dbReference>
<protein>
    <recommendedName>
        <fullName evidence="3">Winged helix DNA-binding domain-containing protein</fullName>
    </recommendedName>
</protein>
<name>A0ABR9KE64_9ACTN</name>